<dbReference type="Proteomes" id="UP000563906">
    <property type="component" value="Unassembled WGS sequence"/>
</dbReference>
<feature type="domain" description="Signal transduction histidine kinase internal region" evidence="2">
    <location>
        <begin position="239"/>
        <end position="317"/>
    </location>
</feature>
<feature type="transmembrane region" description="Helical" evidence="1">
    <location>
        <begin position="12"/>
        <end position="29"/>
    </location>
</feature>
<keyword evidence="4" id="KW-0808">Transferase</keyword>
<sequence length="441" mass="51799">MLLDVNSLFYSWIRGGVFLLLLYHFVFYLKHKEDVYKYYSIYLLGVFIFLIKDAFRSESMVQVYEYLMFSIQFLAFSFYIHFTRSLLDTKRDYPAWDKEASFIAKSLLVMGFVLLIVQFFFGFEFQKQVLIYGAPLLSIIFIIRLSYVKVIFSKEGIYSLMGSVILLICANITVIKMIRGEFFLINLKVHSMFYYFIGILIQTTIYAFLLADALQKIEIEKSKIEYDLLEKSSQLYKLKMTAFKNKMNPHFLFNSLNSINNFVLQNKKEEASIYITKFSSLVRKVLQTTEKVSISLAEELRISELYINIEQARLRNSFLYEINVEENIDVEELKVVPLYLQPFVENAIWHGLSLKEGEKKLTINIREKENYIFTEVIDNGIGFEESKNRKNSQNIQRKSFGIDTIKSRLNLIYTPQSNFVKISDEETIGTKVLIKFPKETS</sequence>
<dbReference type="Pfam" id="PF06580">
    <property type="entry name" value="His_kinase"/>
    <property type="match status" value="1"/>
</dbReference>
<dbReference type="GO" id="GO:0000155">
    <property type="term" value="F:phosphorelay sensor kinase activity"/>
    <property type="evidence" value="ECO:0007669"/>
    <property type="project" value="InterPro"/>
</dbReference>
<keyword evidence="5" id="KW-1185">Reference proteome</keyword>
<dbReference type="EMBL" id="JACGLS010000004">
    <property type="protein sequence ID" value="MBA6156875.1"/>
    <property type="molecule type" value="Genomic_DNA"/>
</dbReference>
<dbReference type="InterPro" id="IPR010559">
    <property type="entry name" value="Sig_transdc_His_kin_internal"/>
</dbReference>
<evidence type="ECO:0000313" key="4">
    <source>
        <dbReference type="EMBL" id="MBA6156875.1"/>
    </source>
</evidence>
<accession>A0A839AP50</accession>
<feature type="transmembrane region" description="Helical" evidence="1">
    <location>
        <begin position="193"/>
        <end position="214"/>
    </location>
</feature>
<keyword evidence="1" id="KW-0472">Membrane</keyword>
<dbReference type="Gene3D" id="3.30.565.10">
    <property type="entry name" value="Histidine kinase-like ATPase, C-terminal domain"/>
    <property type="match status" value="1"/>
</dbReference>
<evidence type="ECO:0000259" key="2">
    <source>
        <dbReference type="Pfam" id="PF06580"/>
    </source>
</evidence>
<keyword evidence="4" id="KW-0418">Kinase</keyword>
<proteinExistence type="predicted"/>
<feature type="transmembrane region" description="Helical" evidence="1">
    <location>
        <begin position="36"/>
        <end position="51"/>
    </location>
</feature>
<dbReference type="Pfam" id="PF07695">
    <property type="entry name" value="7TMR-DISM_7TM"/>
    <property type="match status" value="1"/>
</dbReference>
<reference evidence="4 5" key="1">
    <citation type="submission" date="2020-07" db="EMBL/GenBank/DDBJ databases">
        <title>Bacterium isolated from marine sediment.</title>
        <authorList>
            <person name="Shang D."/>
            <person name="Du Z.-J."/>
        </authorList>
    </citation>
    <scope>NUCLEOTIDE SEQUENCE [LARGE SCALE GENOMIC DNA]</scope>
    <source>
        <strain evidence="4 5">S7007</strain>
    </source>
</reference>
<comment type="caution">
    <text evidence="4">The sequence shown here is derived from an EMBL/GenBank/DDBJ whole genome shotgun (WGS) entry which is preliminary data.</text>
</comment>
<feature type="transmembrane region" description="Helical" evidence="1">
    <location>
        <begin position="129"/>
        <end position="147"/>
    </location>
</feature>
<feature type="transmembrane region" description="Helical" evidence="1">
    <location>
        <begin position="159"/>
        <end position="178"/>
    </location>
</feature>
<evidence type="ECO:0000256" key="1">
    <source>
        <dbReference type="SAM" id="Phobius"/>
    </source>
</evidence>
<evidence type="ECO:0000313" key="5">
    <source>
        <dbReference type="Proteomes" id="UP000563906"/>
    </source>
</evidence>
<dbReference type="InterPro" id="IPR036890">
    <property type="entry name" value="HATPase_C_sf"/>
</dbReference>
<feature type="transmembrane region" description="Helical" evidence="1">
    <location>
        <begin position="63"/>
        <end position="82"/>
    </location>
</feature>
<dbReference type="RefSeq" id="WP_182125372.1">
    <property type="nucleotide sequence ID" value="NZ_JACGLS010000004.1"/>
</dbReference>
<feature type="domain" description="7TM-DISM receptor extracellular" evidence="3">
    <location>
        <begin position="8"/>
        <end position="212"/>
    </location>
</feature>
<dbReference type="PANTHER" id="PTHR34220">
    <property type="entry name" value="SENSOR HISTIDINE KINASE YPDA"/>
    <property type="match status" value="1"/>
</dbReference>
<keyword evidence="1" id="KW-1133">Transmembrane helix</keyword>
<keyword evidence="1" id="KW-0812">Transmembrane</keyword>
<dbReference type="InterPro" id="IPR050640">
    <property type="entry name" value="Bact_2-comp_sensor_kinase"/>
</dbReference>
<dbReference type="AlphaFoldDB" id="A0A839AP50"/>
<dbReference type="PANTHER" id="PTHR34220:SF7">
    <property type="entry name" value="SENSOR HISTIDINE KINASE YPDA"/>
    <property type="match status" value="1"/>
</dbReference>
<gene>
    <name evidence="4" type="ORF">H3Z83_10140</name>
</gene>
<dbReference type="SUPFAM" id="SSF55874">
    <property type="entry name" value="ATPase domain of HSP90 chaperone/DNA topoisomerase II/histidine kinase"/>
    <property type="match status" value="1"/>
</dbReference>
<feature type="transmembrane region" description="Helical" evidence="1">
    <location>
        <begin position="102"/>
        <end position="123"/>
    </location>
</feature>
<evidence type="ECO:0000259" key="3">
    <source>
        <dbReference type="Pfam" id="PF07695"/>
    </source>
</evidence>
<dbReference type="InterPro" id="IPR011623">
    <property type="entry name" value="7TMR_DISM_rcpt_extracell_dom1"/>
</dbReference>
<organism evidence="4 5">
    <name type="scientific">Tenacibaculum pelagium</name>
    <dbReference type="NCBI Taxonomy" id="2759527"/>
    <lineage>
        <taxon>Bacteria</taxon>
        <taxon>Pseudomonadati</taxon>
        <taxon>Bacteroidota</taxon>
        <taxon>Flavobacteriia</taxon>
        <taxon>Flavobacteriales</taxon>
        <taxon>Flavobacteriaceae</taxon>
        <taxon>Tenacibaculum</taxon>
    </lineage>
</organism>
<name>A0A839AP50_9FLAO</name>
<protein>
    <submittedName>
        <fullName evidence="4">Histidine kinase</fullName>
    </submittedName>
</protein>
<dbReference type="GO" id="GO:0016020">
    <property type="term" value="C:membrane"/>
    <property type="evidence" value="ECO:0007669"/>
    <property type="project" value="InterPro"/>
</dbReference>